<reference evidence="3 4" key="1">
    <citation type="submission" date="2024-04" db="EMBL/GenBank/DDBJ databases">
        <title>Tritrichomonas musculus Genome.</title>
        <authorList>
            <person name="Alves-Ferreira E."/>
            <person name="Grigg M."/>
            <person name="Lorenzi H."/>
            <person name="Galac M."/>
        </authorList>
    </citation>
    <scope>NUCLEOTIDE SEQUENCE [LARGE SCALE GENOMIC DNA]</scope>
    <source>
        <strain evidence="3 4">EAF2021</strain>
    </source>
</reference>
<keyword evidence="2" id="KW-0378">Hydrolase</keyword>
<dbReference type="Pfam" id="PF00328">
    <property type="entry name" value="His_Phos_2"/>
    <property type="match status" value="1"/>
</dbReference>
<evidence type="ECO:0000256" key="1">
    <source>
        <dbReference type="ARBA" id="ARBA00005375"/>
    </source>
</evidence>
<gene>
    <name evidence="3" type="ORF">M9Y10_036714</name>
</gene>
<dbReference type="InterPro" id="IPR029033">
    <property type="entry name" value="His_PPase_superfam"/>
</dbReference>
<dbReference type="PANTHER" id="PTHR11567:SF110">
    <property type="entry name" value="2-PHOSPHOXYLOSE PHOSPHATASE 1"/>
    <property type="match status" value="1"/>
</dbReference>
<evidence type="ECO:0000256" key="2">
    <source>
        <dbReference type="ARBA" id="ARBA00022801"/>
    </source>
</evidence>
<keyword evidence="4" id="KW-1185">Reference proteome</keyword>
<accession>A0ABR2GTL3</accession>
<dbReference type="SUPFAM" id="SSF53254">
    <property type="entry name" value="Phosphoglycerate mutase-like"/>
    <property type="match status" value="1"/>
</dbReference>
<proteinExistence type="inferred from homology"/>
<dbReference type="Proteomes" id="UP001470230">
    <property type="component" value="Unassembled WGS sequence"/>
</dbReference>
<dbReference type="Gene3D" id="3.40.50.1240">
    <property type="entry name" value="Phosphoglycerate mutase-like"/>
    <property type="match status" value="1"/>
</dbReference>
<organism evidence="3 4">
    <name type="scientific">Tritrichomonas musculus</name>
    <dbReference type="NCBI Taxonomy" id="1915356"/>
    <lineage>
        <taxon>Eukaryota</taxon>
        <taxon>Metamonada</taxon>
        <taxon>Parabasalia</taxon>
        <taxon>Tritrichomonadida</taxon>
        <taxon>Tritrichomonadidae</taxon>
        <taxon>Tritrichomonas</taxon>
    </lineage>
</organism>
<dbReference type="InterPro" id="IPR050645">
    <property type="entry name" value="Histidine_acid_phosphatase"/>
</dbReference>
<dbReference type="CDD" id="cd07061">
    <property type="entry name" value="HP_HAP_like"/>
    <property type="match status" value="1"/>
</dbReference>
<protein>
    <recommendedName>
        <fullName evidence="5">Histidine acid phosphatase family protein</fullName>
    </recommendedName>
</protein>
<evidence type="ECO:0008006" key="5">
    <source>
        <dbReference type="Google" id="ProtNLM"/>
    </source>
</evidence>
<dbReference type="EMBL" id="JAPFFF010000060">
    <property type="protein sequence ID" value="KAK8837284.1"/>
    <property type="molecule type" value="Genomic_DNA"/>
</dbReference>
<comment type="similarity">
    <text evidence="1">Belongs to the histidine acid phosphatase family.</text>
</comment>
<evidence type="ECO:0000313" key="3">
    <source>
        <dbReference type="EMBL" id="KAK8837284.1"/>
    </source>
</evidence>
<comment type="caution">
    <text evidence="3">The sequence shown here is derived from an EMBL/GenBank/DDBJ whole genome shotgun (WGS) entry which is preliminary data.</text>
</comment>
<name>A0ABR2GTL3_9EUKA</name>
<dbReference type="InterPro" id="IPR000560">
    <property type="entry name" value="His_Pase_clade-2"/>
</dbReference>
<dbReference type="PANTHER" id="PTHR11567">
    <property type="entry name" value="ACID PHOSPHATASE-RELATED"/>
    <property type="match status" value="1"/>
</dbReference>
<evidence type="ECO:0000313" key="4">
    <source>
        <dbReference type="Proteomes" id="UP001470230"/>
    </source>
</evidence>
<sequence>MLYKIMNNWVSTQVAPLNVPPPLQGGKIISYFLFTRHGARAPLFNWSDYPVDQLKWEYGDTYKNKSIIRRIPVVNGSEYDFLKVPEQGRLLEAGVKQQENLGKLYYNYLSVQNNLLPRSNNYDLSKIYIRSSIVPRAIESAVSFLQGMYKPKSSTEKLFIQTGEPGNEILCPNSDSNDFFREQGELFMKSVKFQRRLSLIPQEIKNVIPKNRIDQILAGDFLYCLQFNGCKLPKIIEDDNERYRMMIHSKAKCFGSLYYLLNSNMSLATTGFIEFLGEKAFRPIIELFVSHLKKFMNNETKVKFTLFSGHDITISAFLLGLGIVNRDGIPPYASHLAAELWEMRGKRVLRFAVNGEVLCLNNSETIEVDDFLKKYVE</sequence>